<evidence type="ECO:0000313" key="6">
    <source>
        <dbReference type="EMBL" id="KEZ92857.1"/>
    </source>
</evidence>
<keyword evidence="3 6" id="KW-0808">Transferase</keyword>
<keyword evidence="9" id="KW-1185">Reference proteome</keyword>
<dbReference type="EMBL" id="JPJI01000032">
    <property type="protein sequence ID" value="KEZ92857.1"/>
    <property type="molecule type" value="Genomic_DNA"/>
</dbReference>
<dbReference type="GO" id="GO:0003723">
    <property type="term" value="F:RNA binding"/>
    <property type="evidence" value="ECO:0007669"/>
    <property type="project" value="InterPro"/>
</dbReference>
<name>A0A084JV73_NONUL</name>
<evidence type="ECO:0000313" key="8">
    <source>
        <dbReference type="Proteomes" id="UP000028531"/>
    </source>
</evidence>
<dbReference type="SUPFAM" id="SSF55315">
    <property type="entry name" value="L30e-like"/>
    <property type="match status" value="1"/>
</dbReference>
<gene>
    <name evidence="6" type="ORF">IL45_12050</name>
    <name evidence="7" type="ORF">LY02_00935</name>
</gene>
<organism evidence="6 8">
    <name type="scientific">Nonlabens ulvanivorans</name>
    <name type="common">Persicivirga ulvanivorans</name>
    <dbReference type="NCBI Taxonomy" id="906888"/>
    <lineage>
        <taxon>Bacteria</taxon>
        <taxon>Pseudomonadati</taxon>
        <taxon>Bacteroidota</taxon>
        <taxon>Flavobacteriia</taxon>
        <taxon>Flavobacteriales</taxon>
        <taxon>Flavobacteriaceae</taxon>
        <taxon>Nonlabens</taxon>
    </lineage>
</organism>
<reference evidence="6 8" key="1">
    <citation type="submission" date="2014-07" db="EMBL/GenBank/DDBJ databases">
        <title>Draft genome sequence of Nonlabens ulvanivorans, an ulvan degrading bacterium.</title>
        <authorList>
            <person name="Kopel M."/>
            <person name="Helbert W."/>
            <person name="Henrissat B."/>
            <person name="Doniger T."/>
            <person name="Banin E."/>
        </authorList>
    </citation>
    <scope>NUCLEOTIDE SEQUENCE [LARGE SCALE GENOMIC DNA]</scope>
    <source>
        <strain evidence="6 8">PLR</strain>
    </source>
</reference>
<dbReference type="InterPro" id="IPR029064">
    <property type="entry name" value="Ribosomal_eL30-like_sf"/>
</dbReference>
<dbReference type="InterPro" id="IPR051259">
    <property type="entry name" value="rRNA_Methyltransferase"/>
</dbReference>
<evidence type="ECO:0000256" key="3">
    <source>
        <dbReference type="ARBA" id="ARBA00022679"/>
    </source>
</evidence>
<evidence type="ECO:0000259" key="4">
    <source>
        <dbReference type="Pfam" id="PF00588"/>
    </source>
</evidence>
<protein>
    <submittedName>
        <fullName evidence="6 7">RNA methyltransferase</fullName>
    </submittedName>
</protein>
<dbReference type="Gene3D" id="3.40.1280.10">
    <property type="match status" value="1"/>
</dbReference>
<dbReference type="Proteomes" id="UP000028531">
    <property type="component" value="Unassembled WGS sequence"/>
</dbReference>
<dbReference type="InterPro" id="IPR029028">
    <property type="entry name" value="Alpha/beta_knot_MTases"/>
</dbReference>
<feature type="domain" description="MRM3-like substrate binding" evidence="5">
    <location>
        <begin position="5"/>
        <end position="82"/>
    </location>
</feature>
<dbReference type="EMBL" id="PVNA01000001">
    <property type="protein sequence ID" value="PRX15712.1"/>
    <property type="molecule type" value="Genomic_DNA"/>
</dbReference>
<reference evidence="7 9" key="2">
    <citation type="submission" date="2018-03" db="EMBL/GenBank/DDBJ databases">
        <title>Genomic Encyclopedia of Archaeal and Bacterial Type Strains, Phase II (KMG-II): from individual species to whole genera.</title>
        <authorList>
            <person name="Goeker M."/>
        </authorList>
    </citation>
    <scope>NUCLEOTIDE SEQUENCE [LARGE SCALE GENOMIC DNA]</scope>
    <source>
        <strain evidence="7 9">DSM 22727</strain>
    </source>
</reference>
<sequence length="242" mass="26743">MVTKSRLKLLKSLSRKKNRDDHQLFLVEGYKSILELSQTDLVRQQVLVTEGHHALDSLPTDIISKKDMSGVSTLKTPPGYLAVFEMPVKKEINVDGLVVALDDVKDPGNLGTIIRLCDWFDIKQIICSEETVDVFNPKCVQASMASLGRVQVDYVNLEEFLKDAQLDIYTTAMDGTSIYNMSLPENGILVMGNESAGISEEIMSLGSKISIPQYGSQPSTESLNVAMATAVVLGEWRRSTEK</sequence>
<dbReference type="Proteomes" id="UP000239997">
    <property type="component" value="Unassembled WGS sequence"/>
</dbReference>
<keyword evidence="2 6" id="KW-0489">Methyltransferase</keyword>
<dbReference type="InterPro" id="IPR001537">
    <property type="entry name" value="SpoU_MeTrfase"/>
</dbReference>
<dbReference type="GO" id="GO:0006396">
    <property type="term" value="P:RNA processing"/>
    <property type="evidence" value="ECO:0007669"/>
    <property type="project" value="InterPro"/>
</dbReference>
<evidence type="ECO:0000256" key="1">
    <source>
        <dbReference type="ARBA" id="ARBA00007228"/>
    </source>
</evidence>
<proteinExistence type="inferred from homology"/>
<dbReference type="GO" id="GO:0008173">
    <property type="term" value="F:RNA methyltransferase activity"/>
    <property type="evidence" value="ECO:0007669"/>
    <property type="project" value="InterPro"/>
</dbReference>
<dbReference type="GO" id="GO:0032259">
    <property type="term" value="P:methylation"/>
    <property type="evidence" value="ECO:0007669"/>
    <property type="project" value="UniProtKB-KW"/>
</dbReference>
<dbReference type="Gene3D" id="3.30.1330.30">
    <property type="match status" value="1"/>
</dbReference>
<evidence type="ECO:0000259" key="5">
    <source>
        <dbReference type="Pfam" id="PF22435"/>
    </source>
</evidence>
<dbReference type="PANTHER" id="PTHR43191">
    <property type="entry name" value="RRNA METHYLTRANSFERASE 3"/>
    <property type="match status" value="1"/>
</dbReference>
<dbReference type="InterPro" id="IPR029026">
    <property type="entry name" value="tRNA_m1G_MTases_N"/>
</dbReference>
<dbReference type="AlphaFoldDB" id="A0A084JV73"/>
<comment type="similarity">
    <text evidence="1">Belongs to the class IV-like SAM-binding methyltransferase superfamily. RNA methyltransferase TrmH family.</text>
</comment>
<dbReference type="InterPro" id="IPR053888">
    <property type="entry name" value="MRM3-like_sub_bind"/>
</dbReference>
<dbReference type="CDD" id="cd18109">
    <property type="entry name" value="SpoU-like_RNA-MTase"/>
    <property type="match status" value="1"/>
</dbReference>
<evidence type="ECO:0000313" key="7">
    <source>
        <dbReference type="EMBL" id="PRX15712.1"/>
    </source>
</evidence>
<dbReference type="Pfam" id="PF22435">
    <property type="entry name" value="MRM3-like_sub_bind"/>
    <property type="match status" value="1"/>
</dbReference>
<accession>A0A084JV73</accession>
<dbReference type="OrthoDB" id="9785673at2"/>
<dbReference type="PANTHER" id="PTHR43191:SF2">
    <property type="entry name" value="RRNA METHYLTRANSFERASE 3, MITOCHONDRIAL"/>
    <property type="match status" value="1"/>
</dbReference>
<comment type="caution">
    <text evidence="6">The sequence shown here is derived from an EMBL/GenBank/DDBJ whole genome shotgun (WGS) entry which is preliminary data.</text>
</comment>
<evidence type="ECO:0000313" key="9">
    <source>
        <dbReference type="Proteomes" id="UP000239997"/>
    </source>
</evidence>
<dbReference type="Pfam" id="PF00588">
    <property type="entry name" value="SpoU_methylase"/>
    <property type="match status" value="1"/>
</dbReference>
<feature type="domain" description="tRNA/rRNA methyltransferase SpoU type" evidence="4">
    <location>
        <begin position="97"/>
        <end position="233"/>
    </location>
</feature>
<dbReference type="RefSeq" id="WP_036584211.1">
    <property type="nucleotide sequence ID" value="NZ_JPJI01000032.1"/>
</dbReference>
<evidence type="ECO:0000256" key="2">
    <source>
        <dbReference type="ARBA" id="ARBA00022603"/>
    </source>
</evidence>
<dbReference type="SUPFAM" id="SSF75217">
    <property type="entry name" value="alpha/beta knot"/>
    <property type="match status" value="1"/>
</dbReference>